<evidence type="ECO:0000256" key="3">
    <source>
        <dbReference type="ARBA" id="ARBA00006577"/>
    </source>
</evidence>
<proteinExistence type="inferred from homology"/>
<dbReference type="OrthoDB" id="9808891at2"/>
<evidence type="ECO:0000256" key="9">
    <source>
        <dbReference type="SAM" id="MobiDB-lite"/>
    </source>
</evidence>
<evidence type="ECO:0000256" key="1">
    <source>
        <dbReference type="ARBA" id="ARBA00000971"/>
    </source>
</evidence>
<keyword evidence="6" id="KW-0697">Rotamase</keyword>
<evidence type="ECO:0000256" key="4">
    <source>
        <dbReference type="ARBA" id="ARBA00013194"/>
    </source>
</evidence>
<name>A0A2M8VXW2_9BURK</name>
<feature type="region of interest" description="Disordered" evidence="9">
    <location>
        <begin position="103"/>
        <end position="122"/>
    </location>
</feature>
<dbReference type="PANTHER" id="PTHR47861">
    <property type="entry name" value="FKBP-TYPE PEPTIDYL-PROLYL CIS-TRANS ISOMERASE SLYD"/>
    <property type="match status" value="1"/>
</dbReference>
<organism evidence="10 11">
    <name type="scientific">Polynucleobacter brandtiae</name>
    <dbReference type="NCBI Taxonomy" id="1938816"/>
    <lineage>
        <taxon>Bacteria</taxon>
        <taxon>Pseudomonadati</taxon>
        <taxon>Pseudomonadota</taxon>
        <taxon>Betaproteobacteria</taxon>
        <taxon>Burkholderiales</taxon>
        <taxon>Burkholderiaceae</taxon>
        <taxon>Polynucleobacter</taxon>
    </lineage>
</organism>
<sequence length="219" mass="24158">MLNELRMKIEKNTVVSLRYKLTDAQNNVIEEPDSPMVYLHGGYEGTFPKIESLLDGQDIGYEASIQLEPSEAFGEYDPELLKIEPRGRFPEPLEVGMQFEGVPDAQEGDADEDGERQESTLDDDALIYTVTDVADSQVILDGNHPLAGMALRFWVQVEDIRAATEEEIENRYPESGQGFAFGMPHLDDDDDGDGDEGDEVGGDSCAHQTHLGGANPTLH</sequence>
<comment type="caution">
    <text evidence="10">The sequence shown here is derived from an EMBL/GenBank/DDBJ whole genome shotgun (WGS) entry which is preliminary data.</text>
</comment>
<dbReference type="GO" id="GO:0003755">
    <property type="term" value="F:peptidyl-prolyl cis-trans isomerase activity"/>
    <property type="evidence" value="ECO:0007669"/>
    <property type="project" value="UniProtKB-KW"/>
</dbReference>
<dbReference type="SUPFAM" id="SSF54534">
    <property type="entry name" value="FKBP-like"/>
    <property type="match status" value="1"/>
</dbReference>
<protein>
    <recommendedName>
        <fullName evidence="4">peptidylprolyl isomerase</fullName>
        <ecNumber evidence="4">5.2.1.8</ecNumber>
    </recommendedName>
</protein>
<feature type="region of interest" description="Disordered" evidence="9">
    <location>
        <begin position="174"/>
        <end position="219"/>
    </location>
</feature>
<gene>
    <name evidence="10" type="ORF">B0G85_0069</name>
</gene>
<keyword evidence="8 10" id="KW-0413">Isomerase</keyword>
<keyword evidence="7" id="KW-0143">Chaperone</keyword>
<comment type="catalytic activity">
    <reaction evidence="1">
        <text>[protein]-peptidylproline (omega=180) = [protein]-peptidylproline (omega=0)</text>
        <dbReference type="Rhea" id="RHEA:16237"/>
        <dbReference type="Rhea" id="RHEA-COMP:10747"/>
        <dbReference type="Rhea" id="RHEA-COMP:10748"/>
        <dbReference type="ChEBI" id="CHEBI:83833"/>
        <dbReference type="ChEBI" id="CHEBI:83834"/>
        <dbReference type="EC" id="5.2.1.8"/>
    </reaction>
</comment>
<feature type="compositionally biased region" description="Acidic residues" evidence="9">
    <location>
        <begin position="187"/>
        <end position="201"/>
    </location>
</feature>
<dbReference type="Gene3D" id="3.10.50.40">
    <property type="match status" value="1"/>
</dbReference>
<reference evidence="10 11" key="1">
    <citation type="submission" date="2017-11" db="EMBL/GenBank/DDBJ databases">
        <title>Genomic Encyclopedia of Type Strains, Phase III (KMG-III): the genomes of soil and plant-associated and newly described type strains.</title>
        <authorList>
            <person name="Whitman W."/>
        </authorList>
    </citation>
    <scope>NUCLEOTIDE SEQUENCE [LARGE SCALE GENOMIC DNA]</scope>
    <source>
        <strain evidence="10 11">UB-Domo-W1</strain>
    </source>
</reference>
<dbReference type="EC" id="5.2.1.8" evidence="4"/>
<evidence type="ECO:0000256" key="7">
    <source>
        <dbReference type="ARBA" id="ARBA00023186"/>
    </source>
</evidence>
<comment type="similarity">
    <text evidence="3">Belongs to the FKBP-type PPIase family.</text>
</comment>
<dbReference type="PANTHER" id="PTHR47861:SF3">
    <property type="entry name" value="FKBP-TYPE PEPTIDYL-PROLYL CIS-TRANS ISOMERASE SLYD"/>
    <property type="match status" value="1"/>
</dbReference>
<feature type="compositionally biased region" description="Acidic residues" evidence="9">
    <location>
        <begin position="106"/>
        <end position="122"/>
    </location>
</feature>
<evidence type="ECO:0000256" key="5">
    <source>
        <dbReference type="ARBA" id="ARBA00022490"/>
    </source>
</evidence>
<evidence type="ECO:0000256" key="2">
    <source>
        <dbReference type="ARBA" id="ARBA00004496"/>
    </source>
</evidence>
<dbReference type="Proteomes" id="UP000229366">
    <property type="component" value="Unassembled WGS sequence"/>
</dbReference>
<evidence type="ECO:0000313" key="11">
    <source>
        <dbReference type="Proteomes" id="UP000229366"/>
    </source>
</evidence>
<dbReference type="AlphaFoldDB" id="A0A2M8VXW2"/>
<evidence type="ECO:0000256" key="8">
    <source>
        <dbReference type="ARBA" id="ARBA00023235"/>
    </source>
</evidence>
<keyword evidence="11" id="KW-1185">Reference proteome</keyword>
<evidence type="ECO:0000256" key="6">
    <source>
        <dbReference type="ARBA" id="ARBA00023110"/>
    </source>
</evidence>
<dbReference type="InterPro" id="IPR046357">
    <property type="entry name" value="PPIase_dom_sf"/>
</dbReference>
<dbReference type="GO" id="GO:0005737">
    <property type="term" value="C:cytoplasm"/>
    <property type="evidence" value="ECO:0007669"/>
    <property type="project" value="UniProtKB-SubCell"/>
</dbReference>
<keyword evidence="5" id="KW-0963">Cytoplasm</keyword>
<comment type="subcellular location">
    <subcellularLocation>
        <location evidence="2">Cytoplasm</location>
    </subcellularLocation>
</comment>
<accession>A0A2M8VXW2</accession>
<evidence type="ECO:0000313" key="10">
    <source>
        <dbReference type="EMBL" id="PJI82691.1"/>
    </source>
</evidence>
<dbReference type="EMBL" id="PGTX01000001">
    <property type="protein sequence ID" value="PJI82691.1"/>
    <property type="molecule type" value="Genomic_DNA"/>
</dbReference>